<dbReference type="InterPro" id="IPR013096">
    <property type="entry name" value="Cupin_2"/>
</dbReference>
<dbReference type="Pfam" id="PF07883">
    <property type="entry name" value="Cupin_2"/>
    <property type="match status" value="1"/>
</dbReference>
<evidence type="ECO:0000313" key="2">
    <source>
        <dbReference type="EMBL" id="MBW8267991.1"/>
    </source>
</evidence>
<dbReference type="InterPro" id="IPR011051">
    <property type="entry name" value="RmlC_Cupin_sf"/>
</dbReference>
<feature type="domain" description="Cupin type-2" evidence="1">
    <location>
        <begin position="36"/>
        <end position="97"/>
    </location>
</feature>
<protein>
    <submittedName>
        <fullName evidence="2">Cupin domain-containing protein</fullName>
    </submittedName>
</protein>
<dbReference type="Gene3D" id="2.60.120.10">
    <property type="entry name" value="Jelly Rolls"/>
    <property type="match status" value="1"/>
</dbReference>
<evidence type="ECO:0000313" key="3">
    <source>
        <dbReference type="Proteomes" id="UP001519924"/>
    </source>
</evidence>
<dbReference type="SUPFAM" id="SSF51182">
    <property type="entry name" value="RmlC-like cupins"/>
    <property type="match status" value="1"/>
</dbReference>
<dbReference type="RefSeq" id="WP_220115498.1">
    <property type="nucleotide sequence ID" value="NZ_JAHZUY010000001.1"/>
</dbReference>
<keyword evidence="3" id="KW-1185">Reference proteome</keyword>
<accession>A0ABS7EXB3</accession>
<evidence type="ECO:0000259" key="1">
    <source>
        <dbReference type="Pfam" id="PF07883"/>
    </source>
</evidence>
<comment type="caution">
    <text evidence="2">The sequence shown here is derived from an EMBL/GenBank/DDBJ whole genome shotgun (WGS) entry which is preliminary data.</text>
</comment>
<gene>
    <name evidence="2" type="ORF">K1J50_00640</name>
</gene>
<dbReference type="PANTHER" id="PTHR40112:SF1">
    <property type="entry name" value="H2HPP ISOMERASE"/>
    <property type="match status" value="1"/>
</dbReference>
<sequence length="111" mass="11868">MPVYSLKELKAEYVTPKHSTAFGPLITGEQIELGVLSYKAGEGATTHAHPQEQIILVLKGRARFILDGVEHEIGPGMAVHVPPGVPHSVRMIEDTELVSAKGVVAGVGHRI</sequence>
<dbReference type="InterPro" id="IPR052535">
    <property type="entry name" value="Bacilysin_H2HPP_isomerase"/>
</dbReference>
<dbReference type="InterPro" id="IPR014710">
    <property type="entry name" value="RmlC-like_jellyroll"/>
</dbReference>
<reference evidence="2 3" key="1">
    <citation type="submission" date="2021-08" db="EMBL/GenBank/DDBJ databases">
        <title>Caldovatus sediminis gen. nov., sp. nov., a moderately thermophilic bacterium isolated from a hot spring.</title>
        <authorList>
            <person name="Hu C.-J."/>
            <person name="Li W.-J."/>
            <person name="Xian W.-D."/>
        </authorList>
    </citation>
    <scope>NUCLEOTIDE SEQUENCE [LARGE SCALE GENOMIC DNA]</scope>
    <source>
        <strain evidence="2 3">SYSU G05006</strain>
    </source>
</reference>
<dbReference type="Proteomes" id="UP001519924">
    <property type="component" value="Unassembled WGS sequence"/>
</dbReference>
<proteinExistence type="predicted"/>
<organism evidence="2 3">
    <name type="scientific">Caldovatus aquaticus</name>
    <dbReference type="NCBI Taxonomy" id="2865671"/>
    <lineage>
        <taxon>Bacteria</taxon>
        <taxon>Pseudomonadati</taxon>
        <taxon>Pseudomonadota</taxon>
        <taxon>Alphaproteobacteria</taxon>
        <taxon>Acetobacterales</taxon>
        <taxon>Roseomonadaceae</taxon>
        <taxon>Caldovatus</taxon>
    </lineage>
</organism>
<dbReference type="EMBL" id="JAHZUY010000001">
    <property type="protein sequence ID" value="MBW8267991.1"/>
    <property type="molecule type" value="Genomic_DNA"/>
</dbReference>
<name>A0ABS7EXB3_9PROT</name>
<dbReference type="PANTHER" id="PTHR40112">
    <property type="entry name" value="H2HPP ISOMERASE"/>
    <property type="match status" value="1"/>
</dbReference>